<dbReference type="NCBIfam" id="TIGR01615">
    <property type="entry name" value="A_thal_3542"/>
    <property type="match status" value="1"/>
</dbReference>
<protein>
    <recommendedName>
        <fullName evidence="4">DUF506 domain-containing protein</fullName>
    </recommendedName>
</protein>
<gene>
    <name evidence="2" type="ORF">OPV22_031876</name>
</gene>
<dbReference type="Proteomes" id="UP001222027">
    <property type="component" value="Unassembled WGS sequence"/>
</dbReference>
<evidence type="ECO:0000313" key="3">
    <source>
        <dbReference type="Proteomes" id="UP001222027"/>
    </source>
</evidence>
<dbReference type="PANTHER" id="PTHR31579">
    <property type="entry name" value="OS03G0796600 PROTEIN"/>
    <property type="match status" value="1"/>
</dbReference>
<proteinExistence type="predicted"/>
<dbReference type="EMBL" id="JAQQAF010000009">
    <property type="protein sequence ID" value="KAJ8458950.1"/>
    <property type="molecule type" value="Genomic_DNA"/>
</dbReference>
<evidence type="ECO:0000256" key="1">
    <source>
        <dbReference type="SAM" id="MobiDB-lite"/>
    </source>
</evidence>
<reference evidence="2 3" key="1">
    <citation type="submission" date="2022-12" db="EMBL/GenBank/DDBJ databases">
        <title>Chromosome-scale assembly of the Ensete ventricosum genome.</title>
        <authorList>
            <person name="Dussert Y."/>
            <person name="Stocks J."/>
            <person name="Wendawek A."/>
            <person name="Woldeyes F."/>
            <person name="Nichols R.A."/>
            <person name="Borrell J.S."/>
        </authorList>
    </citation>
    <scope>NUCLEOTIDE SEQUENCE [LARGE SCALE GENOMIC DNA]</scope>
    <source>
        <strain evidence="3">cv. Maze</strain>
        <tissue evidence="2">Seeds</tissue>
    </source>
</reference>
<name>A0AAV8P0V8_ENSVE</name>
<sequence length="374" mass="40447">MKIQPVGASGSVAFAPRSDPGKPAAKSRLKRLFERQFPSVLRNPAAEKVAGSGDGREKERDDGGDVEPSSVCLDTMVFSFTEEGHHEKPPRGRCNCFNANFDDSSDDDLDARDGEAPGSAAAPGDAAEAIKGLVPCASVAERNLLADASKILEKAKNKGDWRRMVADGLRSLGYDVAVCRSRWDKSPSFPAGEHDYIDVIVEGGDRLLVDVDFRSEFEVARPTKSYRAVLQHLPSVFVGRSDRLQQIVALASEAAQQSLKKKGLHVPPWRRPEYMKAKWLSPYHRTTATEAAEESVSRRAQSGRGSNNNTIPRSISAVDFSGVSEKSTSAAGTDTDIPDAAAEERMEVVVSPWRPPPVRPKAGVKVVTGLALVL</sequence>
<keyword evidence="3" id="KW-1185">Reference proteome</keyword>
<feature type="compositionally biased region" description="Polar residues" evidence="1">
    <location>
        <begin position="298"/>
        <end position="313"/>
    </location>
</feature>
<organism evidence="2 3">
    <name type="scientific">Ensete ventricosum</name>
    <name type="common">Abyssinian banana</name>
    <name type="synonym">Musa ensete</name>
    <dbReference type="NCBI Taxonomy" id="4639"/>
    <lineage>
        <taxon>Eukaryota</taxon>
        <taxon>Viridiplantae</taxon>
        <taxon>Streptophyta</taxon>
        <taxon>Embryophyta</taxon>
        <taxon>Tracheophyta</taxon>
        <taxon>Spermatophyta</taxon>
        <taxon>Magnoliopsida</taxon>
        <taxon>Liliopsida</taxon>
        <taxon>Zingiberales</taxon>
        <taxon>Musaceae</taxon>
        <taxon>Ensete</taxon>
    </lineage>
</organism>
<evidence type="ECO:0008006" key="4">
    <source>
        <dbReference type="Google" id="ProtNLM"/>
    </source>
</evidence>
<accession>A0AAV8P0V8</accession>
<dbReference type="AlphaFoldDB" id="A0AAV8P0V8"/>
<feature type="compositionally biased region" description="Basic and acidic residues" evidence="1">
    <location>
        <begin position="54"/>
        <end position="63"/>
    </location>
</feature>
<dbReference type="PANTHER" id="PTHR31579:SF1">
    <property type="entry name" value="OS03G0796600 PROTEIN"/>
    <property type="match status" value="1"/>
</dbReference>
<comment type="caution">
    <text evidence="2">The sequence shown here is derived from an EMBL/GenBank/DDBJ whole genome shotgun (WGS) entry which is preliminary data.</text>
</comment>
<feature type="region of interest" description="Disordered" evidence="1">
    <location>
        <begin position="288"/>
        <end position="339"/>
    </location>
</feature>
<evidence type="ECO:0000313" key="2">
    <source>
        <dbReference type="EMBL" id="KAJ8458950.1"/>
    </source>
</evidence>
<dbReference type="InterPro" id="IPR006502">
    <property type="entry name" value="PDDEXK-like"/>
</dbReference>
<feature type="region of interest" description="Disordered" evidence="1">
    <location>
        <begin position="1"/>
        <end position="70"/>
    </location>
</feature>
<dbReference type="Pfam" id="PF04720">
    <property type="entry name" value="PDDEXK_6"/>
    <property type="match status" value="1"/>
</dbReference>